<keyword evidence="2" id="KW-0812">Transmembrane</keyword>
<keyword evidence="2" id="KW-0472">Membrane</keyword>
<organism evidence="4">
    <name type="scientific">Roseihalotalea indica</name>
    <dbReference type="NCBI Taxonomy" id="2867963"/>
    <lineage>
        <taxon>Bacteria</taxon>
        <taxon>Pseudomonadati</taxon>
        <taxon>Bacteroidota</taxon>
        <taxon>Cytophagia</taxon>
        <taxon>Cytophagales</taxon>
        <taxon>Catalimonadaceae</taxon>
        <taxon>Roseihalotalea</taxon>
    </lineage>
</organism>
<keyword evidence="2" id="KW-1133">Transmembrane helix</keyword>
<dbReference type="AlphaFoldDB" id="A0AA49GS56"/>
<evidence type="ECO:0000313" key="4">
    <source>
        <dbReference type="EMBL" id="WKN37770.1"/>
    </source>
</evidence>
<feature type="domain" description="Outer membrane protein beta-barrel" evidence="3">
    <location>
        <begin position="306"/>
        <end position="484"/>
    </location>
</feature>
<protein>
    <submittedName>
        <fullName evidence="4">Outer membrane beta-barrel protein</fullName>
    </submittedName>
</protein>
<name>A0AA49GS56_9BACT</name>
<gene>
    <name evidence="4" type="ORF">K4G66_03485</name>
</gene>
<feature type="transmembrane region" description="Helical" evidence="2">
    <location>
        <begin position="50"/>
        <end position="71"/>
    </location>
</feature>
<evidence type="ECO:0000256" key="1">
    <source>
        <dbReference type="SAM" id="MobiDB-lite"/>
    </source>
</evidence>
<sequence length="511" mass="55925">MANASGKRSYEEQWQQAFEKAEMPPSPDIWKNIDQQLTAQEGGKYKRGFFFYRAVAAVLLLCIAGLGWFVIEQQSETANIAQQKDRATTETSTSESGNAAGKTEHESALAQREPSPAQSAEKEQLPEETLSEGLDQENSSVAGDHAAGRPLATIDEPRSSDTESGNAAQVYSAARDATNQSTSKTLIFPNEEVSRDGAELHPSNHRVGRLAVLSPDALALAPPAWADSIKQLYYVPQYRDEESPNRDTRDMKFFAGISMAPSYFDPNFQSPGRGNMEMMVNAPNEYSLDAKSLQDFQQSSIANNVQSTVIQEGLENQSTLSLSYGFDVGLALGEHWSLESGLDYQNFQTNTQTNYTVVDLQTGDRYPLVASNALQSRATYANTTPMSAPEEVSSNFQFVSVPLRVGYNVQFSKVTLSVSPGVAANFFLGNEISSDRYSSATIDSDGSSPFNSRYLSGLISGGVFYQLLESYSISLTPSYQFALSELAKSSADFSSLPQSFGLKMGFRYNFQ</sequence>
<feature type="region of interest" description="Disordered" evidence="1">
    <location>
        <begin position="80"/>
        <end position="190"/>
    </location>
</feature>
<accession>A0AA49GS56</accession>
<dbReference type="EMBL" id="CP120682">
    <property type="protein sequence ID" value="WKN37770.1"/>
    <property type="molecule type" value="Genomic_DNA"/>
</dbReference>
<reference evidence="4" key="2">
    <citation type="journal article" date="2024" name="Antonie Van Leeuwenhoek">
        <title>Roseihalotalea indica gen. nov., sp. nov., a halophilic Bacteroidetes from mesopelagic Southwest Indian Ocean with higher carbohydrate metabolic potential.</title>
        <authorList>
            <person name="Chen B."/>
            <person name="Zhang M."/>
            <person name="Lin D."/>
            <person name="Ye J."/>
            <person name="Tang K."/>
        </authorList>
    </citation>
    <scope>NUCLEOTIDE SEQUENCE</scope>
    <source>
        <strain evidence="4">TK19036</strain>
    </source>
</reference>
<feature type="region of interest" description="Disordered" evidence="1">
    <location>
        <begin position="1"/>
        <end position="27"/>
    </location>
</feature>
<dbReference type="InterPro" id="IPR025665">
    <property type="entry name" value="Beta-barrel_OMP_2"/>
</dbReference>
<reference evidence="4" key="1">
    <citation type="journal article" date="2023" name="Comput. Struct. Biotechnol. J.">
        <title>Discovery of a novel marine Bacteroidetes with a rich repertoire of carbohydrate-active enzymes.</title>
        <authorList>
            <person name="Chen B."/>
            <person name="Liu G."/>
            <person name="Chen Q."/>
            <person name="Wang H."/>
            <person name="Liu L."/>
            <person name="Tang K."/>
        </authorList>
    </citation>
    <scope>NUCLEOTIDE SEQUENCE</scope>
    <source>
        <strain evidence="4">TK19036</strain>
    </source>
</reference>
<evidence type="ECO:0000259" key="3">
    <source>
        <dbReference type="Pfam" id="PF13568"/>
    </source>
</evidence>
<evidence type="ECO:0000256" key="2">
    <source>
        <dbReference type="SAM" id="Phobius"/>
    </source>
</evidence>
<proteinExistence type="predicted"/>
<dbReference type="Pfam" id="PF13568">
    <property type="entry name" value="OMP_b-brl_2"/>
    <property type="match status" value="1"/>
</dbReference>